<dbReference type="GO" id="GO:0005886">
    <property type="term" value="C:plasma membrane"/>
    <property type="evidence" value="ECO:0007669"/>
    <property type="project" value="UniProtKB-SubCell"/>
</dbReference>
<evidence type="ECO:0000256" key="8">
    <source>
        <dbReference type="ARBA" id="ARBA00023315"/>
    </source>
</evidence>
<comment type="caution">
    <text evidence="11">The sequence shown here is derived from an EMBL/GenBank/DDBJ whole genome shotgun (WGS) entry which is preliminary data.</text>
</comment>
<dbReference type="EMBL" id="BDCO01000002">
    <property type="protein sequence ID" value="GAT34287.1"/>
    <property type="molecule type" value="Genomic_DNA"/>
</dbReference>
<keyword evidence="8 9" id="KW-0012">Acyltransferase</keyword>
<keyword evidence="7 9" id="KW-0472">Membrane</keyword>
<accession>A0A146GC51</accession>
<dbReference type="EC" id="2.3.1.269" evidence="9"/>
<protein>
    <recommendedName>
        <fullName evidence="9">Apolipoprotein N-acyltransferase</fullName>
        <shortName evidence="9">ALP N-acyltransferase</shortName>
        <ecNumber evidence="9">2.3.1.269</ecNumber>
    </recommendedName>
</protein>
<dbReference type="PROSITE" id="PS50263">
    <property type="entry name" value="CN_HYDROLASE"/>
    <property type="match status" value="1"/>
</dbReference>
<dbReference type="PANTHER" id="PTHR38686">
    <property type="entry name" value="APOLIPOPROTEIN N-ACYLTRANSFERASE"/>
    <property type="match status" value="1"/>
</dbReference>
<evidence type="ECO:0000256" key="7">
    <source>
        <dbReference type="ARBA" id="ARBA00023136"/>
    </source>
</evidence>
<dbReference type="HAMAP" id="MF_01148">
    <property type="entry name" value="Lnt"/>
    <property type="match status" value="1"/>
</dbReference>
<evidence type="ECO:0000256" key="6">
    <source>
        <dbReference type="ARBA" id="ARBA00022989"/>
    </source>
</evidence>
<reference evidence="12" key="1">
    <citation type="journal article" date="2017" name="Genome Announc.">
        <title>Draft Genome Sequence of Terrimicrobium sacchariphilum NM-5T, a Facultative Anaerobic Soil Bacterium of the Class Spartobacteria.</title>
        <authorList>
            <person name="Qiu Y.L."/>
            <person name="Tourlousse D.M."/>
            <person name="Matsuura N."/>
            <person name="Ohashi A."/>
            <person name="Sekiguchi Y."/>
        </authorList>
    </citation>
    <scope>NUCLEOTIDE SEQUENCE [LARGE SCALE GENOMIC DNA]</scope>
    <source>
        <strain evidence="12">NM-5</strain>
    </source>
</reference>
<dbReference type="InterPro" id="IPR004563">
    <property type="entry name" value="Apolipo_AcylTrfase"/>
</dbReference>
<dbReference type="Proteomes" id="UP000076023">
    <property type="component" value="Unassembled WGS sequence"/>
</dbReference>
<feature type="transmembrane region" description="Helical" evidence="9">
    <location>
        <begin position="55"/>
        <end position="74"/>
    </location>
</feature>
<dbReference type="GO" id="GO:0042158">
    <property type="term" value="P:lipoprotein biosynthetic process"/>
    <property type="evidence" value="ECO:0007669"/>
    <property type="project" value="UniProtKB-UniRule"/>
</dbReference>
<proteinExistence type="inferred from homology"/>
<keyword evidence="4 9" id="KW-0808">Transferase</keyword>
<evidence type="ECO:0000313" key="11">
    <source>
        <dbReference type="EMBL" id="GAT34287.1"/>
    </source>
</evidence>
<dbReference type="GO" id="GO:0016410">
    <property type="term" value="F:N-acyltransferase activity"/>
    <property type="evidence" value="ECO:0007669"/>
    <property type="project" value="UniProtKB-UniRule"/>
</dbReference>
<dbReference type="InterPro" id="IPR003010">
    <property type="entry name" value="C-N_Hydrolase"/>
</dbReference>
<sequence>MKNYAPWLCAVLSGILLALSFPPADFDGLTWVALAPVLWAIWFSQPWTKREPLRLFLLGYIVGLGYFVGSLQWLTTVTVAGWLALAAYLAIYPALWALFVGLVARVKVENFGPEGSAWRKSLRNFGTAALAAAAWTSLEWLRGIIFTGFGWNSLGITLHNNLAIIQICDITGVAGLSFLLVLVNAMLAITAKRLQVEIARKKVRPHYDLTLAIALVALAFGYGARQLFAPAPESETVTVAAVQANVPILEKRDPAHEDRILKLHLDMSEKALALRPDLLVWPEAATPRPLFQDQSTWDAVRKLAEGTTADFLTGTVYFGPEGDFNSAVMLTEHAKKAQLYHKIHLVPFGEYVPMRQSFPLFAMIVGNLVPDDFDFGRDYTVMKLSSKPVKIGPLICFEDTLGDLARHFVLRGAQMFVTVTNDGWFLDSVGSLQHLRQALFRCAENKIPMVRAANTGVTCSIDRFGRVDQMLATDQGKTNFEGFFSVPVQAPKSPKPTFYARYGDVFAMLCLMATVAVVGFGFLRPGRGRRKL</sequence>
<keyword evidence="12" id="KW-1185">Reference proteome</keyword>
<evidence type="ECO:0000256" key="9">
    <source>
        <dbReference type="HAMAP-Rule" id="MF_01148"/>
    </source>
</evidence>
<dbReference type="RefSeq" id="WP_153811438.1">
    <property type="nucleotide sequence ID" value="NZ_BDCO01000002.1"/>
</dbReference>
<name>A0A146GC51_TERSA</name>
<keyword evidence="11" id="KW-0449">Lipoprotein</keyword>
<keyword evidence="3 9" id="KW-1003">Cell membrane</keyword>
<dbReference type="Pfam" id="PF20154">
    <property type="entry name" value="LNT_N"/>
    <property type="match status" value="1"/>
</dbReference>
<organism evidence="11 12">
    <name type="scientific">Terrimicrobium sacchariphilum</name>
    <dbReference type="NCBI Taxonomy" id="690879"/>
    <lineage>
        <taxon>Bacteria</taxon>
        <taxon>Pseudomonadati</taxon>
        <taxon>Verrucomicrobiota</taxon>
        <taxon>Terrimicrobiia</taxon>
        <taxon>Terrimicrobiales</taxon>
        <taxon>Terrimicrobiaceae</taxon>
        <taxon>Terrimicrobium</taxon>
    </lineage>
</organism>
<evidence type="ECO:0000256" key="4">
    <source>
        <dbReference type="ARBA" id="ARBA00022679"/>
    </source>
</evidence>
<evidence type="ECO:0000256" key="5">
    <source>
        <dbReference type="ARBA" id="ARBA00022692"/>
    </source>
</evidence>
<comment type="function">
    <text evidence="9">Catalyzes the phospholipid dependent N-acylation of the N-terminal cysteine of apolipoprotein, the last step in lipoprotein maturation.</text>
</comment>
<keyword evidence="5 9" id="KW-0812">Transmembrane</keyword>
<feature type="transmembrane region" description="Helical" evidence="9">
    <location>
        <begin position="80"/>
        <end position="104"/>
    </location>
</feature>
<dbReference type="UniPathway" id="UPA00666"/>
<feature type="transmembrane region" description="Helical" evidence="9">
    <location>
        <begin position="163"/>
        <end position="187"/>
    </location>
</feature>
<evidence type="ECO:0000256" key="1">
    <source>
        <dbReference type="ARBA" id="ARBA00004651"/>
    </source>
</evidence>
<feature type="transmembrane region" description="Helical" evidence="9">
    <location>
        <begin position="125"/>
        <end position="151"/>
    </location>
</feature>
<dbReference type="FunCoup" id="A0A146GC51">
    <property type="interactions" value="303"/>
</dbReference>
<dbReference type="InParanoid" id="A0A146GC51"/>
<dbReference type="InterPro" id="IPR036526">
    <property type="entry name" value="C-N_Hydrolase_sf"/>
</dbReference>
<evidence type="ECO:0000313" key="12">
    <source>
        <dbReference type="Proteomes" id="UP000076023"/>
    </source>
</evidence>
<evidence type="ECO:0000259" key="10">
    <source>
        <dbReference type="PROSITE" id="PS50263"/>
    </source>
</evidence>
<dbReference type="STRING" id="690879.TSACC_22712"/>
<dbReference type="PANTHER" id="PTHR38686:SF1">
    <property type="entry name" value="APOLIPOPROTEIN N-ACYLTRANSFERASE"/>
    <property type="match status" value="1"/>
</dbReference>
<comment type="subcellular location">
    <subcellularLocation>
        <location evidence="1 9">Cell membrane</location>
        <topology evidence="1 9">Multi-pass membrane protein</topology>
    </subcellularLocation>
</comment>
<feature type="transmembrane region" description="Helical" evidence="9">
    <location>
        <begin position="207"/>
        <end position="224"/>
    </location>
</feature>
<keyword evidence="6 9" id="KW-1133">Transmembrane helix</keyword>
<evidence type="ECO:0000256" key="2">
    <source>
        <dbReference type="ARBA" id="ARBA00010065"/>
    </source>
</evidence>
<dbReference type="SUPFAM" id="SSF56317">
    <property type="entry name" value="Carbon-nitrogen hydrolase"/>
    <property type="match status" value="1"/>
</dbReference>
<dbReference type="Pfam" id="PF00795">
    <property type="entry name" value="CN_hydrolase"/>
    <property type="match status" value="1"/>
</dbReference>
<feature type="transmembrane region" description="Helical" evidence="9">
    <location>
        <begin position="505"/>
        <end position="523"/>
    </location>
</feature>
<evidence type="ECO:0000256" key="3">
    <source>
        <dbReference type="ARBA" id="ARBA00022475"/>
    </source>
</evidence>
<dbReference type="OrthoDB" id="9811121at2"/>
<dbReference type="CDD" id="cd07571">
    <property type="entry name" value="ALP_N-acyl_transferase"/>
    <property type="match status" value="1"/>
</dbReference>
<gene>
    <name evidence="9" type="primary">lnt</name>
    <name evidence="11" type="ORF">TSACC_22712</name>
</gene>
<comment type="catalytic activity">
    <reaction evidence="9">
        <text>N-terminal S-1,2-diacyl-sn-glyceryl-L-cysteinyl-[lipoprotein] + a glycerophospholipid = N-acyl-S-1,2-diacyl-sn-glyceryl-L-cysteinyl-[lipoprotein] + a 2-acyl-sn-glycero-3-phospholipid + H(+)</text>
        <dbReference type="Rhea" id="RHEA:48228"/>
        <dbReference type="Rhea" id="RHEA-COMP:14681"/>
        <dbReference type="Rhea" id="RHEA-COMP:14684"/>
        <dbReference type="ChEBI" id="CHEBI:15378"/>
        <dbReference type="ChEBI" id="CHEBI:136912"/>
        <dbReference type="ChEBI" id="CHEBI:140656"/>
        <dbReference type="ChEBI" id="CHEBI:140657"/>
        <dbReference type="ChEBI" id="CHEBI:140660"/>
        <dbReference type="EC" id="2.3.1.269"/>
    </reaction>
</comment>
<feature type="domain" description="CN hydrolase" evidence="10">
    <location>
        <begin position="237"/>
        <end position="490"/>
    </location>
</feature>
<dbReference type="Gene3D" id="3.60.110.10">
    <property type="entry name" value="Carbon-nitrogen hydrolase"/>
    <property type="match status" value="1"/>
</dbReference>
<dbReference type="AlphaFoldDB" id="A0A146GC51"/>
<feature type="transmembrane region" description="Helical" evidence="9">
    <location>
        <begin position="30"/>
        <end position="48"/>
    </location>
</feature>
<comment type="similarity">
    <text evidence="2 9">Belongs to the CN hydrolase family. Apolipoprotein N-acyltransferase subfamily.</text>
</comment>
<comment type="pathway">
    <text evidence="9">Protein modification; lipoprotein biosynthesis (N-acyl transfer).</text>
</comment>
<dbReference type="NCBIfam" id="TIGR00546">
    <property type="entry name" value="lnt"/>
    <property type="match status" value="1"/>
</dbReference>
<dbReference type="InterPro" id="IPR045378">
    <property type="entry name" value="LNT_N"/>
</dbReference>